<dbReference type="InterPro" id="IPR004942">
    <property type="entry name" value="Roadblock/LAMTOR2_dom"/>
</dbReference>
<dbReference type="AlphaFoldDB" id="A0A5S9ILP5"/>
<feature type="domain" description="Roadblock/LAMTOR2" evidence="1">
    <location>
        <begin position="2"/>
        <end position="92"/>
    </location>
</feature>
<dbReference type="Gene3D" id="3.30.450.30">
    <property type="entry name" value="Dynein light chain 2a, cytoplasmic"/>
    <property type="match status" value="1"/>
</dbReference>
<accession>A0A5S9ILP5</accession>
<name>A0A5S9ILP5_UABAM</name>
<sequence>MMQKILQQLNQEVGVKGSMIVEQDGLPAVTELGKELDGEIVAAMASSTIRSTKRALQLLNQSKFDRIILMAAHGRMVFVDLDPAPAILLAVTDKNINIDLTILAIDGAAIRIKNLLMKK</sequence>
<protein>
    <recommendedName>
        <fullName evidence="1">Roadblock/LAMTOR2 domain-containing protein</fullName>
    </recommendedName>
</protein>
<evidence type="ECO:0000259" key="1">
    <source>
        <dbReference type="SMART" id="SM00960"/>
    </source>
</evidence>
<evidence type="ECO:0000313" key="2">
    <source>
        <dbReference type="EMBL" id="BBM83841.1"/>
    </source>
</evidence>
<keyword evidence="3" id="KW-1185">Reference proteome</keyword>
<dbReference type="SMART" id="SM00960">
    <property type="entry name" value="Robl_LC7"/>
    <property type="match status" value="1"/>
</dbReference>
<dbReference type="Proteomes" id="UP000326354">
    <property type="component" value="Chromosome"/>
</dbReference>
<dbReference type="Pfam" id="PF03259">
    <property type="entry name" value="Robl_LC7"/>
    <property type="match status" value="1"/>
</dbReference>
<gene>
    <name evidence="2" type="ORF">UABAM_02196</name>
</gene>
<dbReference type="RefSeq" id="WP_151968025.1">
    <property type="nucleotide sequence ID" value="NZ_AP019860.1"/>
</dbReference>
<reference evidence="2 3" key="1">
    <citation type="submission" date="2019-08" db="EMBL/GenBank/DDBJ databases">
        <title>Complete genome sequence of Candidatus Uab amorphum.</title>
        <authorList>
            <person name="Shiratori T."/>
            <person name="Suzuki S."/>
            <person name="Kakizawa Y."/>
            <person name="Ishida K."/>
        </authorList>
    </citation>
    <scope>NUCLEOTIDE SEQUENCE [LARGE SCALE GENOMIC DNA]</scope>
    <source>
        <strain evidence="2 3">SRT547</strain>
    </source>
</reference>
<dbReference type="EMBL" id="AP019860">
    <property type="protein sequence ID" value="BBM83841.1"/>
    <property type="molecule type" value="Genomic_DNA"/>
</dbReference>
<dbReference type="KEGG" id="uam:UABAM_02196"/>
<dbReference type="SUPFAM" id="SSF103196">
    <property type="entry name" value="Roadblock/LC7 domain"/>
    <property type="match status" value="1"/>
</dbReference>
<evidence type="ECO:0000313" key="3">
    <source>
        <dbReference type="Proteomes" id="UP000326354"/>
    </source>
</evidence>
<proteinExistence type="predicted"/>
<organism evidence="2 3">
    <name type="scientific">Uabimicrobium amorphum</name>
    <dbReference type="NCBI Taxonomy" id="2596890"/>
    <lineage>
        <taxon>Bacteria</taxon>
        <taxon>Pseudomonadati</taxon>
        <taxon>Planctomycetota</taxon>
        <taxon>Candidatus Uabimicrobiia</taxon>
        <taxon>Candidatus Uabimicrobiales</taxon>
        <taxon>Candidatus Uabimicrobiaceae</taxon>
        <taxon>Candidatus Uabimicrobium</taxon>
    </lineage>
</organism>